<feature type="chain" id="PRO_5009936369" evidence="1">
    <location>
        <begin position="30"/>
        <end position="393"/>
    </location>
</feature>
<dbReference type="STRING" id="44575.SAMN05216419_101622"/>
<evidence type="ECO:0000256" key="1">
    <source>
        <dbReference type="SAM" id="SignalP"/>
    </source>
</evidence>
<proteinExistence type="predicted"/>
<keyword evidence="1" id="KW-0732">Signal</keyword>
<dbReference type="SUPFAM" id="SSF56935">
    <property type="entry name" value="Porins"/>
    <property type="match status" value="1"/>
</dbReference>
<organism evidence="2 3">
    <name type="scientific">Nitrosomonas cryotolerans ATCC 49181</name>
    <dbReference type="NCBI Taxonomy" id="1131553"/>
    <lineage>
        <taxon>Bacteria</taxon>
        <taxon>Pseudomonadati</taxon>
        <taxon>Pseudomonadota</taxon>
        <taxon>Betaproteobacteria</taxon>
        <taxon>Nitrosomonadales</taxon>
        <taxon>Nitrosomonadaceae</taxon>
        <taxon>Nitrosomonas</taxon>
    </lineage>
</organism>
<dbReference type="Pfam" id="PF07642">
    <property type="entry name" value="BBP2"/>
    <property type="match status" value="1"/>
</dbReference>
<accession>A0A1N6HD66</accession>
<dbReference type="EMBL" id="FSRO01000001">
    <property type="protein sequence ID" value="SIO17693.1"/>
    <property type="molecule type" value="Genomic_DNA"/>
</dbReference>
<reference evidence="2 3" key="1">
    <citation type="submission" date="2016-12" db="EMBL/GenBank/DDBJ databases">
        <authorList>
            <person name="Song W.-J."/>
            <person name="Kurnit D.M."/>
        </authorList>
    </citation>
    <scope>NUCLEOTIDE SEQUENCE [LARGE SCALE GENOMIC DNA]</scope>
    <source>
        <strain evidence="2 3">ATCC 49181</strain>
    </source>
</reference>
<feature type="signal peptide" evidence="1">
    <location>
        <begin position="1"/>
        <end position="29"/>
    </location>
</feature>
<dbReference type="eggNOG" id="COG2067">
    <property type="taxonomic scope" value="Bacteria"/>
</dbReference>
<evidence type="ECO:0000313" key="2">
    <source>
        <dbReference type="EMBL" id="SIO17693.1"/>
    </source>
</evidence>
<dbReference type="Proteomes" id="UP000185062">
    <property type="component" value="Unassembled WGS sequence"/>
</dbReference>
<dbReference type="AlphaFoldDB" id="A0A1N6HD66"/>
<sequence length="393" mass="43771">MLAYHKVRSSKNLSFALCGLFLLSSLGYAGDDGLAKSLTGFNYNETTFMKSLGIRFGGWSEIGFTGNVDDPRGGKNGAVTFNDGANEFNLHQAYGFIEHELDIQGDSWDIGFRADLLYGTDARFSSATNFDTNVLDTDKRRQLVFPQAYVDIYMPIGNGVVAKIGHFYTIIGYEVVPAPDNFFFSHAYAMQYGEPFTHTGAMLSYAIDDNIVITGGVVTGWDANFKQPANFLGGVTYTTDDERTSLAASLITGDVETNGLNNDHNRTMYSIVLNHDLTDNLHYVLQHDMGIEEKTSLAHSAKWYGLNQYLLYDILHNLGAGLRMEWFRDEDGTRVNGVGDHFIGVTGGLNYTPISWLTIRPEIRYDRSVNNQTFNDGKDDDQILLSISGIFRF</sequence>
<gene>
    <name evidence="2" type="ORF">SAMN02743940_1130</name>
</gene>
<name>A0A1N6HD66_9PROT</name>
<keyword evidence="3" id="KW-1185">Reference proteome</keyword>
<evidence type="ECO:0000313" key="3">
    <source>
        <dbReference type="Proteomes" id="UP000185062"/>
    </source>
</evidence>
<dbReference type="InterPro" id="IPR011486">
    <property type="entry name" value="BBP2"/>
</dbReference>
<protein>
    <submittedName>
        <fullName evidence="2">Putative beta-barrel porin-2, OmpL-like. bbp2</fullName>
    </submittedName>
</protein>